<name>A0AAV2BG90_9ARAC</name>
<reference evidence="1 2" key="1">
    <citation type="submission" date="2024-04" db="EMBL/GenBank/DDBJ databases">
        <authorList>
            <person name="Rising A."/>
            <person name="Reimegard J."/>
            <person name="Sonavane S."/>
            <person name="Akerstrom W."/>
            <person name="Nylinder S."/>
            <person name="Hedman E."/>
            <person name="Kallberg Y."/>
        </authorList>
    </citation>
    <scope>NUCLEOTIDE SEQUENCE [LARGE SCALE GENOMIC DNA]</scope>
</reference>
<evidence type="ECO:0000313" key="1">
    <source>
        <dbReference type="EMBL" id="CAL1295252.1"/>
    </source>
</evidence>
<sequence>MAEGSSNDSPASDFDQIDVSADVAFLGSEFLDVTVARFFSLQGAFFECQGAQTGSKDDRAENFQQRANGAAHLLNPT</sequence>
<protein>
    <submittedName>
        <fullName evidence="1">Uncharacterized protein</fullName>
    </submittedName>
</protein>
<organism evidence="1 2">
    <name type="scientific">Larinioides sclopetarius</name>
    <dbReference type="NCBI Taxonomy" id="280406"/>
    <lineage>
        <taxon>Eukaryota</taxon>
        <taxon>Metazoa</taxon>
        <taxon>Ecdysozoa</taxon>
        <taxon>Arthropoda</taxon>
        <taxon>Chelicerata</taxon>
        <taxon>Arachnida</taxon>
        <taxon>Araneae</taxon>
        <taxon>Araneomorphae</taxon>
        <taxon>Entelegynae</taxon>
        <taxon>Araneoidea</taxon>
        <taxon>Araneidae</taxon>
        <taxon>Larinioides</taxon>
    </lineage>
</organism>
<keyword evidence="2" id="KW-1185">Reference proteome</keyword>
<accession>A0AAV2BG90</accession>
<comment type="caution">
    <text evidence="1">The sequence shown here is derived from an EMBL/GenBank/DDBJ whole genome shotgun (WGS) entry which is preliminary data.</text>
</comment>
<dbReference type="EMBL" id="CAXIEN010000366">
    <property type="protein sequence ID" value="CAL1295252.1"/>
    <property type="molecule type" value="Genomic_DNA"/>
</dbReference>
<dbReference type="Proteomes" id="UP001497382">
    <property type="component" value="Unassembled WGS sequence"/>
</dbReference>
<evidence type="ECO:0000313" key="2">
    <source>
        <dbReference type="Proteomes" id="UP001497382"/>
    </source>
</evidence>
<proteinExistence type="predicted"/>
<dbReference type="AlphaFoldDB" id="A0AAV2BG90"/>
<gene>
    <name evidence="1" type="ORF">LARSCL_LOCUS19177</name>
</gene>